<gene>
    <name evidence="2" type="ORF">CI1B_74930</name>
</gene>
<dbReference type="EMBL" id="CAADFC020000032">
    <property type="protein sequence ID" value="VIO78818.1"/>
    <property type="molecule type" value="Genomic_DNA"/>
</dbReference>
<accession>A0A508TX16</accession>
<dbReference type="Proteomes" id="UP000328092">
    <property type="component" value="Unassembled WGS sequence"/>
</dbReference>
<evidence type="ECO:0000313" key="3">
    <source>
        <dbReference type="Proteomes" id="UP000328092"/>
    </source>
</evidence>
<organism evidence="2 3">
    <name type="scientific">Bradyrhizobium ivorense</name>
    <dbReference type="NCBI Taxonomy" id="2511166"/>
    <lineage>
        <taxon>Bacteria</taxon>
        <taxon>Pseudomonadati</taxon>
        <taxon>Pseudomonadota</taxon>
        <taxon>Alphaproteobacteria</taxon>
        <taxon>Hyphomicrobiales</taxon>
        <taxon>Nitrobacteraceae</taxon>
        <taxon>Bradyrhizobium</taxon>
    </lineage>
</organism>
<dbReference type="RefSeq" id="WP_139485700.1">
    <property type="nucleotide sequence ID" value="NZ_CAADFB020000039.1"/>
</dbReference>
<dbReference type="AlphaFoldDB" id="A0A508TX16"/>
<proteinExistence type="predicted"/>
<sequence length="64" mass="6842">MKYIAIIAAGAALAVVVTTPALAGRATENPEWLKRQKACKKEASAQGLHLSKKRAYVKECMAKG</sequence>
<dbReference type="OrthoDB" id="8255757at2"/>
<evidence type="ECO:0000256" key="1">
    <source>
        <dbReference type="SAM" id="SignalP"/>
    </source>
</evidence>
<name>A0A508TX16_9BRAD</name>
<reference evidence="2" key="1">
    <citation type="submission" date="2019-02" db="EMBL/GenBank/DDBJ databases">
        <authorList>
            <person name="Pothier F.J."/>
        </authorList>
    </citation>
    <scope>NUCLEOTIDE SEQUENCE</scope>
    <source>
        <strain evidence="2">CI-1B</strain>
    </source>
</reference>
<comment type="caution">
    <text evidence="2">The sequence shown here is derived from an EMBL/GenBank/DDBJ whole genome shotgun (WGS) entry which is preliminary data.</text>
</comment>
<feature type="chain" id="PRO_5021252176" description="Phosphate starvation-inducible protein PsiF" evidence="1">
    <location>
        <begin position="24"/>
        <end position="64"/>
    </location>
</feature>
<feature type="signal peptide" evidence="1">
    <location>
        <begin position="1"/>
        <end position="23"/>
    </location>
</feature>
<keyword evidence="1" id="KW-0732">Signal</keyword>
<evidence type="ECO:0008006" key="4">
    <source>
        <dbReference type="Google" id="ProtNLM"/>
    </source>
</evidence>
<keyword evidence="3" id="KW-1185">Reference proteome</keyword>
<protein>
    <recommendedName>
        <fullName evidence="4">Phosphate starvation-inducible protein PsiF</fullName>
    </recommendedName>
</protein>
<evidence type="ECO:0000313" key="2">
    <source>
        <dbReference type="EMBL" id="VIO78818.1"/>
    </source>
</evidence>